<accession>A0AAD2HW68</accession>
<sequence length="615" mass="70057">RRNGQSKTLPTVKTAKKPKKPKDSQRESRIQTALFAKKYNIANSTLAACWNNQTKSRAEADTDCQFLSPAKERVLATWIEYLGCIGVPLSKRAIRLRAAQLRSDRKKPSRNWIPLFLARHPEIKLATAHGLDPKRAQAFNKPVVGRYFDKLEELVQRYDIPVENIYNMDEKGCQRGGGKKTARVKYFFGRQQRTRYRHRSANLELVTILEAVCADGSSLLPGFVFPGVEQSPEWFDKDLAILICMSATGWTDNHISVQWFKKCFIPQAKAWAKEKGTNDQPILLVLDGHGSHEALELIDLARENNIILLLLPPHTTHKLQPLDVGVFGPFSRAWTEKCDDVVDDTTKEMPKEDFVKHYMDFEPYTPFQLPADPDDKDHWSRDFFDEDDPEYDASDVDARPYNPVLDHPQAGAELPPLTPTLFASPPPCQNSNLPSIMPSNFYYNAALFERIKDLETRMHAMEAHMTLLDTRSNQPSKKRKLNVDARCLTSEEGRELAAQQEEERSAKAQEKADNAAQAKKKEIDAVVRRQTRDANEPFVGLLTSRSKELLVDVAFDLQLPQEKLKLKADFLEAMRQHFDKFPEKRSHPKYCKGNLEARSQSPDKGESKVSDEGID</sequence>
<dbReference type="SMART" id="SM00674">
    <property type="entry name" value="CENPB"/>
    <property type="match status" value="1"/>
</dbReference>
<dbReference type="Pfam" id="PF03221">
    <property type="entry name" value="HTH_Tnp_Tc5"/>
    <property type="match status" value="1"/>
</dbReference>
<reference evidence="4" key="1">
    <citation type="submission" date="2023-11" db="EMBL/GenBank/DDBJ databases">
        <authorList>
            <person name="De Vega J J."/>
            <person name="De Vega J J."/>
        </authorList>
    </citation>
    <scope>NUCLEOTIDE SEQUENCE</scope>
</reference>
<dbReference type="PANTHER" id="PTHR19303">
    <property type="entry name" value="TRANSPOSON"/>
    <property type="match status" value="1"/>
</dbReference>
<dbReference type="InterPro" id="IPR050863">
    <property type="entry name" value="CenT-Element_Derived"/>
</dbReference>
<dbReference type="InterPro" id="IPR036397">
    <property type="entry name" value="RNaseH_sf"/>
</dbReference>
<protein>
    <recommendedName>
        <fullName evidence="3">HTH CENPB-type domain-containing protein</fullName>
    </recommendedName>
</protein>
<dbReference type="Proteomes" id="UP001295794">
    <property type="component" value="Unassembled WGS sequence"/>
</dbReference>
<dbReference type="InterPro" id="IPR006600">
    <property type="entry name" value="HTH_CenpB_DNA-bd_dom"/>
</dbReference>
<organism evidence="4 5">
    <name type="scientific">Mycena citricolor</name>
    <dbReference type="NCBI Taxonomy" id="2018698"/>
    <lineage>
        <taxon>Eukaryota</taxon>
        <taxon>Fungi</taxon>
        <taxon>Dikarya</taxon>
        <taxon>Basidiomycota</taxon>
        <taxon>Agaricomycotina</taxon>
        <taxon>Agaricomycetes</taxon>
        <taxon>Agaricomycetidae</taxon>
        <taxon>Agaricales</taxon>
        <taxon>Marasmiineae</taxon>
        <taxon>Mycenaceae</taxon>
        <taxon>Mycena</taxon>
    </lineage>
</organism>
<evidence type="ECO:0000313" key="5">
    <source>
        <dbReference type="Proteomes" id="UP001295794"/>
    </source>
</evidence>
<gene>
    <name evidence="4" type="ORF">MYCIT1_LOCUS35150</name>
</gene>
<dbReference type="Pfam" id="PF03184">
    <property type="entry name" value="DDE_1"/>
    <property type="match status" value="1"/>
</dbReference>
<dbReference type="EMBL" id="CAVNYO010000465">
    <property type="protein sequence ID" value="CAK5282967.1"/>
    <property type="molecule type" value="Genomic_DNA"/>
</dbReference>
<feature type="domain" description="HTH CENPB-type" evidence="3">
    <location>
        <begin position="59"/>
        <end position="126"/>
    </location>
</feature>
<feature type="region of interest" description="Disordered" evidence="2">
    <location>
        <begin position="1"/>
        <end position="27"/>
    </location>
</feature>
<dbReference type="GO" id="GO:0005634">
    <property type="term" value="C:nucleus"/>
    <property type="evidence" value="ECO:0007669"/>
    <property type="project" value="TreeGrafter"/>
</dbReference>
<dbReference type="GO" id="GO:0003677">
    <property type="term" value="F:DNA binding"/>
    <property type="evidence" value="ECO:0007669"/>
    <property type="project" value="UniProtKB-KW"/>
</dbReference>
<evidence type="ECO:0000256" key="2">
    <source>
        <dbReference type="SAM" id="MobiDB-lite"/>
    </source>
</evidence>
<feature type="non-terminal residue" evidence="4">
    <location>
        <position position="1"/>
    </location>
</feature>
<evidence type="ECO:0000313" key="4">
    <source>
        <dbReference type="EMBL" id="CAK5282967.1"/>
    </source>
</evidence>
<dbReference type="PANTHER" id="PTHR19303:SF74">
    <property type="entry name" value="POGO TRANSPOSABLE ELEMENT WITH KRAB DOMAIN"/>
    <property type="match status" value="1"/>
</dbReference>
<proteinExistence type="predicted"/>
<name>A0AAD2HW68_9AGAR</name>
<keyword evidence="1" id="KW-0238">DNA-binding</keyword>
<evidence type="ECO:0000256" key="1">
    <source>
        <dbReference type="ARBA" id="ARBA00023125"/>
    </source>
</evidence>
<dbReference type="Gene3D" id="3.30.420.10">
    <property type="entry name" value="Ribonuclease H-like superfamily/Ribonuclease H"/>
    <property type="match status" value="1"/>
</dbReference>
<keyword evidence="5" id="KW-1185">Reference proteome</keyword>
<feature type="compositionally biased region" description="Basic and acidic residues" evidence="2">
    <location>
        <begin position="601"/>
        <end position="615"/>
    </location>
</feature>
<evidence type="ECO:0000259" key="3">
    <source>
        <dbReference type="PROSITE" id="PS51253"/>
    </source>
</evidence>
<dbReference type="PROSITE" id="PS51253">
    <property type="entry name" value="HTH_CENPB"/>
    <property type="match status" value="1"/>
</dbReference>
<dbReference type="InterPro" id="IPR004875">
    <property type="entry name" value="DDE_SF_endonuclease_dom"/>
</dbReference>
<dbReference type="AlphaFoldDB" id="A0AAD2HW68"/>
<feature type="region of interest" description="Disordered" evidence="2">
    <location>
        <begin position="579"/>
        <end position="615"/>
    </location>
</feature>
<comment type="caution">
    <text evidence="4">The sequence shown here is derived from an EMBL/GenBank/DDBJ whole genome shotgun (WGS) entry which is preliminary data.</text>
</comment>